<feature type="compositionally biased region" description="Basic and acidic residues" evidence="4">
    <location>
        <begin position="1071"/>
        <end position="1106"/>
    </location>
</feature>
<name>A0A8K0NVV7_9TREE</name>
<evidence type="ECO:0000256" key="3">
    <source>
        <dbReference type="ARBA" id="ARBA00023054"/>
    </source>
</evidence>
<dbReference type="Gene3D" id="1.10.287.1490">
    <property type="match status" value="1"/>
</dbReference>
<proteinExistence type="predicted"/>
<organism evidence="7 8">
    <name type="scientific">Filobasidium floriforme</name>
    <dbReference type="NCBI Taxonomy" id="5210"/>
    <lineage>
        <taxon>Eukaryota</taxon>
        <taxon>Fungi</taxon>
        <taxon>Dikarya</taxon>
        <taxon>Basidiomycota</taxon>
        <taxon>Agaricomycotina</taxon>
        <taxon>Tremellomycetes</taxon>
        <taxon>Filobasidiales</taxon>
        <taxon>Filobasidiaceae</taxon>
        <taxon>Filobasidium</taxon>
    </lineage>
</organism>
<feature type="region of interest" description="Disordered" evidence="4">
    <location>
        <begin position="943"/>
        <end position="970"/>
    </location>
</feature>
<evidence type="ECO:0000256" key="4">
    <source>
        <dbReference type="SAM" id="MobiDB-lite"/>
    </source>
</evidence>
<evidence type="ECO:0000259" key="6">
    <source>
        <dbReference type="Pfam" id="PF04871"/>
    </source>
</evidence>
<dbReference type="Pfam" id="PF04869">
    <property type="entry name" value="Uso1_p115_head"/>
    <property type="match status" value="1"/>
</dbReference>
<feature type="region of interest" description="Disordered" evidence="4">
    <location>
        <begin position="727"/>
        <end position="751"/>
    </location>
</feature>
<dbReference type="InterPro" id="IPR006955">
    <property type="entry name" value="Uso1_p115_C"/>
</dbReference>
<reference evidence="7" key="1">
    <citation type="submission" date="2020-04" db="EMBL/GenBank/DDBJ databases">
        <title>Analysis of mating type loci in Filobasidium floriforme.</title>
        <authorList>
            <person name="Nowrousian M."/>
        </authorList>
    </citation>
    <scope>NUCLEOTIDE SEQUENCE</scope>
    <source>
        <strain evidence="7">CBS 6242</strain>
    </source>
</reference>
<dbReference type="GO" id="GO:0006888">
    <property type="term" value="P:endoplasmic reticulum to Golgi vesicle-mediated transport"/>
    <property type="evidence" value="ECO:0007669"/>
    <property type="project" value="TreeGrafter"/>
</dbReference>
<dbReference type="PANTHER" id="PTHR10013:SF0">
    <property type="entry name" value="GENERAL VESICULAR TRANSPORT FACTOR P115"/>
    <property type="match status" value="1"/>
</dbReference>
<dbReference type="EMBL" id="JABELV010000003">
    <property type="protein sequence ID" value="KAG7575493.1"/>
    <property type="molecule type" value="Genomic_DNA"/>
</dbReference>
<feature type="compositionally biased region" description="Low complexity" evidence="4">
    <location>
        <begin position="1050"/>
        <end position="1062"/>
    </location>
</feature>
<dbReference type="GO" id="GO:0000139">
    <property type="term" value="C:Golgi membrane"/>
    <property type="evidence" value="ECO:0007669"/>
    <property type="project" value="InterPro"/>
</dbReference>
<evidence type="ECO:0000256" key="2">
    <source>
        <dbReference type="ARBA" id="ARBA00023034"/>
    </source>
</evidence>
<evidence type="ECO:0000313" key="7">
    <source>
        <dbReference type="EMBL" id="KAG7575493.1"/>
    </source>
</evidence>
<dbReference type="FunFam" id="1.25.10.10:FF:000296">
    <property type="entry name" value="Related to transport protein USO1"/>
    <property type="match status" value="1"/>
</dbReference>
<dbReference type="GO" id="GO:0006886">
    <property type="term" value="P:intracellular protein transport"/>
    <property type="evidence" value="ECO:0007669"/>
    <property type="project" value="InterPro"/>
</dbReference>
<dbReference type="GO" id="GO:0048280">
    <property type="term" value="P:vesicle fusion with Golgi apparatus"/>
    <property type="evidence" value="ECO:0007669"/>
    <property type="project" value="InterPro"/>
</dbReference>
<dbReference type="Gene3D" id="1.25.10.10">
    <property type="entry name" value="Leucine-rich Repeat Variant"/>
    <property type="match status" value="1"/>
</dbReference>
<accession>A0A8K0NVV7</accession>
<feature type="domain" description="Uso1/p115-like vesicle tethering protein C-terminal" evidence="6">
    <location>
        <begin position="1028"/>
        <end position="1147"/>
    </location>
</feature>
<dbReference type="InterPro" id="IPR024095">
    <property type="entry name" value="Vesicle_P115"/>
</dbReference>
<feature type="compositionally biased region" description="Basic and acidic residues" evidence="4">
    <location>
        <begin position="988"/>
        <end position="1049"/>
    </location>
</feature>
<comment type="subcellular location">
    <subcellularLocation>
        <location evidence="1">Golgi apparatus</location>
    </subcellularLocation>
</comment>
<evidence type="ECO:0000259" key="5">
    <source>
        <dbReference type="Pfam" id="PF04869"/>
    </source>
</evidence>
<feature type="domain" description="Vesicle tethering protein Uso1/P115-like head" evidence="5">
    <location>
        <begin position="436"/>
        <end position="783"/>
    </location>
</feature>
<dbReference type="OrthoDB" id="198977at2759"/>
<dbReference type="SUPFAM" id="SSF48371">
    <property type="entry name" value="ARM repeat"/>
    <property type="match status" value="1"/>
</dbReference>
<feature type="region of interest" description="Disordered" evidence="4">
    <location>
        <begin position="184"/>
        <end position="204"/>
    </location>
</feature>
<dbReference type="InterPro" id="IPR016024">
    <property type="entry name" value="ARM-type_fold"/>
</dbReference>
<dbReference type="GO" id="GO:0048211">
    <property type="term" value="P:Golgi vesicle docking"/>
    <property type="evidence" value="ECO:0007669"/>
    <property type="project" value="TreeGrafter"/>
</dbReference>
<dbReference type="GO" id="GO:0005783">
    <property type="term" value="C:endoplasmic reticulum"/>
    <property type="evidence" value="ECO:0007669"/>
    <property type="project" value="TreeGrafter"/>
</dbReference>
<gene>
    <name evidence="7" type="ORF">FFLO_00312</name>
</gene>
<feature type="region of interest" description="Disordered" evidence="4">
    <location>
        <begin position="985"/>
        <end position="1148"/>
    </location>
</feature>
<dbReference type="AlphaFoldDB" id="A0A8K0NVV7"/>
<dbReference type="Pfam" id="PF04871">
    <property type="entry name" value="Uso1_p115_C"/>
    <property type="match status" value="1"/>
</dbReference>
<dbReference type="PANTHER" id="PTHR10013">
    <property type="entry name" value="GENERAL VESICULAR TRANSPORT FACTOR P115"/>
    <property type="match status" value="1"/>
</dbReference>
<feature type="compositionally biased region" description="Basic and acidic residues" evidence="4">
    <location>
        <begin position="951"/>
        <end position="970"/>
    </location>
</feature>
<dbReference type="Proteomes" id="UP000812966">
    <property type="component" value="Unassembled WGS sequence"/>
</dbReference>
<feature type="region of interest" description="Disordered" evidence="4">
    <location>
        <begin position="863"/>
        <end position="882"/>
    </location>
</feature>
<evidence type="ECO:0000256" key="1">
    <source>
        <dbReference type="ARBA" id="ARBA00004555"/>
    </source>
</evidence>
<keyword evidence="8" id="KW-1185">Reference proteome</keyword>
<dbReference type="InterPro" id="IPR011989">
    <property type="entry name" value="ARM-like"/>
</dbReference>
<evidence type="ECO:0000313" key="8">
    <source>
        <dbReference type="Proteomes" id="UP000812966"/>
    </source>
</evidence>
<protein>
    <recommendedName>
        <fullName evidence="9">P115 like vesicle tethering protein</fullName>
    </recommendedName>
</protein>
<dbReference type="InterPro" id="IPR006953">
    <property type="entry name" value="Vesicle_Uso1_P115_head"/>
</dbReference>
<keyword evidence="3" id="KW-0175">Coiled coil</keyword>
<comment type="caution">
    <text evidence="7">The sequence shown here is derived from an EMBL/GenBank/DDBJ whole genome shotgun (WGS) entry which is preliminary data.</text>
</comment>
<dbReference type="GO" id="GO:0012507">
    <property type="term" value="C:ER to Golgi transport vesicle membrane"/>
    <property type="evidence" value="ECO:0007669"/>
    <property type="project" value="TreeGrafter"/>
</dbReference>
<feature type="compositionally biased region" description="Polar residues" evidence="4">
    <location>
        <begin position="185"/>
        <end position="195"/>
    </location>
</feature>
<evidence type="ECO:0008006" key="9">
    <source>
        <dbReference type="Google" id="ProtNLM"/>
    </source>
</evidence>
<feature type="compositionally biased region" description="Acidic residues" evidence="4">
    <location>
        <begin position="1131"/>
        <end position="1148"/>
    </location>
</feature>
<keyword evidence="2" id="KW-0333">Golgi apparatus</keyword>
<dbReference type="GO" id="GO:0005795">
    <property type="term" value="C:Golgi stack"/>
    <property type="evidence" value="ECO:0007669"/>
    <property type="project" value="TreeGrafter"/>
</dbReference>
<sequence>MSFLSSFSTALRTHSAPLNARLGAQVQTPTDTIDKLVERIQTSPSVDDRRTAVLGLKGCCREFKEEVGTRSLSSLIAVLQYDAPQDADIAKAVLETLMGVFEVGEKPTRDDPGLRFQNEFFQTPEPTHSLLTILSTSPSFYPRFYTLQLFSLLLIHNAHAVQTYILSSPPPGVDALLSVLDAGLPSTSSQPNNPNAGESSMSGGAGEMLRNETLLLLPQLTQGNTDLQKIVAFSGAFERLLRIVDGEGGAEGGIVVQDAMVGMGGLLRYNVSNQNYFRELSLIPLLPPMLYFPSPPPPIDTPAPDDFTLQYWPEQKVVNAGLVLGLVRMLVGGPGGGNQTAMASSGVTRCLIELALSSNAPPALKAQALNTLTPIMLTSPNNQALLSLISLAPLVAVPANEEHPNGGFVRLPMRPAVLALVGSVVEGADVEPSMGRALKGRAAGVNMFEAYITGNEDAREFVLNGMDPSLPVAGVSDPSRPYDPPVQTAGNTILNAIVETPLPGRAVEPYRILFACLLMAHLIRSSEKAKTLAREIKVPPAGTVGMGGEGVDVHEHAIADDEDDDEHETLLQVVVGNLMLAQREQADCANRAAKEGTGPGGVPGRHLGTGVAGGISEEEADWNRVMVGYLVLLCTWLWESPKTVRAFLDESDLQVLIAPITQPNGVDPLVQGLCAFLLGVCYEFNREPGEVTRATLHPILHSRIGPDQFVSRMARLREDPRFKAVQPDQFDDEDKDGLNALPTGAPPVTPGIEEMEDTEAEVWFDWAFVDFWKNNYYTIQRAIAVEPDAMRGSLADDSEAAGVIASLREKIAAQTTQIDVLRQKLATQAKEHEVDRTALTTDIENLSAQVTALSEEVDKLRADGEKAQKSIDEARGSSDAAHQQELEAVRAELASTKEQLETHLSELSESQEKHDAENQGIRENLAAKEAELDSVRRELAETKTQLAEKVQSTDDASKAEEIRLSGELEEARQSVIALQAEVDSLKASAEKEAESSKKDADDLQSARDELEALRARVESAEKQAKEQERIASERDELQKKLEKAEKELETATVAASAASSEGAKGKGKKGKNGDNDQLQKELDALKKEVAEEKSKREETEKEHEDLLVLLEELSTKRKKDKVRMREKGLDVSEDEDEGEDDDEDGDDE</sequence>